<accession>A0AAV4MGE8</accession>
<dbReference type="AlphaFoldDB" id="A0AAV4MGE8"/>
<keyword evidence="1" id="KW-0472">Membrane</keyword>
<dbReference type="Proteomes" id="UP001054945">
    <property type="component" value="Unassembled WGS sequence"/>
</dbReference>
<feature type="transmembrane region" description="Helical" evidence="1">
    <location>
        <begin position="15"/>
        <end position="36"/>
    </location>
</feature>
<proteinExistence type="predicted"/>
<dbReference type="EMBL" id="BPLR01019628">
    <property type="protein sequence ID" value="GIX69884.1"/>
    <property type="molecule type" value="Genomic_DNA"/>
</dbReference>
<reference evidence="2 3" key="1">
    <citation type="submission" date="2021-06" db="EMBL/GenBank/DDBJ databases">
        <title>Caerostris extrusa draft genome.</title>
        <authorList>
            <person name="Kono N."/>
            <person name="Arakawa K."/>
        </authorList>
    </citation>
    <scope>NUCLEOTIDE SEQUENCE [LARGE SCALE GENOMIC DNA]</scope>
</reference>
<evidence type="ECO:0000313" key="2">
    <source>
        <dbReference type="EMBL" id="GIX69884.1"/>
    </source>
</evidence>
<gene>
    <name evidence="2" type="ORF">CEXT_391081</name>
</gene>
<keyword evidence="3" id="KW-1185">Reference proteome</keyword>
<keyword evidence="1" id="KW-1133">Transmembrane helix</keyword>
<organism evidence="2 3">
    <name type="scientific">Caerostris extrusa</name>
    <name type="common">Bark spider</name>
    <name type="synonym">Caerostris bankana</name>
    <dbReference type="NCBI Taxonomy" id="172846"/>
    <lineage>
        <taxon>Eukaryota</taxon>
        <taxon>Metazoa</taxon>
        <taxon>Ecdysozoa</taxon>
        <taxon>Arthropoda</taxon>
        <taxon>Chelicerata</taxon>
        <taxon>Arachnida</taxon>
        <taxon>Araneae</taxon>
        <taxon>Araneomorphae</taxon>
        <taxon>Entelegynae</taxon>
        <taxon>Araneoidea</taxon>
        <taxon>Araneidae</taxon>
        <taxon>Caerostris</taxon>
    </lineage>
</organism>
<evidence type="ECO:0000256" key="1">
    <source>
        <dbReference type="SAM" id="Phobius"/>
    </source>
</evidence>
<name>A0AAV4MGE8_CAEEX</name>
<keyword evidence="1" id="KW-0812">Transmembrane</keyword>
<protein>
    <submittedName>
        <fullName evidence="2">Uncharacterized protein</fullName>
    </submittedName>
</protein>
<sequence>MILPCTLKGSLARKLYGTIAAHLTVISTITSILMFTPLARFYISENDWLELFFLPYSSSLLMLLYV</sequence>
<evidence type="ECO:0000313" key="3">
    <source>
        <dbReference type="Proteomes" id="UP001054945"/>
    </source>
</evidence>
<comment type="caution">
    <text evidence="2">The sequence shown here is derived from an EMBL/GenBank/DDBJ whole genome shotgun (WGS) entry which is preliminary data.</text>
</comment>